<name>A0AB34GDG9_ESCRO</name>
<gene>
    <name evidence="1" type="ORF">J1605_001208</name>
</gene>
<dbReference type="InterPro" id="IPR016135">
    <property type="entry name" value="UBQ-conjugating_enzyme/RWD"/>
</dbReference>
<reference evidence="1 2" key="1">
    <citation type="submission" date="2022-11" db="EMBL/GenBank/DDBJ databases">
        <title>Whole genome sequence of Eschrichtius robustus ER-17-0199.</title>
        <authorList>
            <person name="Bruniche-Olsen A."/>
            <person name="Black A.N."/>
            <person name="Fields C.J."/>
            <person name="Walden K."/>
            <person name="Dewoody J.A."/>
        </authorList>
    </citation>
    <scope>NUCLEOTIDE SEQUENCE [LARGE SCALE GENOMIC DNA]</scope>
    <source>
        <strain evidence="1">ER-17-0199</strain>
        <tissue evidence="1">Blubber</tissue>
    </source>
</reference>
<dbReference type="AlphaFoldDB" id="A0AB34GDG9"/>
<proteinExistence type="predicted"/>
<evidence type="ECO:0000313" key="2">
    <source>
        <dbReference type="Proteomes" id="UP001159641"/>
    </source>
</evidence>
<comment type="caution">
    <text evidence="1">The sequence shown here is derived from an EMBL/GenBank/DDBJ whole genome shotgun (WGS) entry which is preliminary data.</text>
</comment>
<organism evidence="1 2">
    <name type="scientific">Eschrichtius robustus</name>
    <name type="common">California gray whale</name>
    <name type="synonym">Eschrichtius gibbosus</name>
    <dbReference type="NCBI Taxonomy" id="9764"/>
    <lineage>
        <taxon>Eukaryota</taxon>
        <taxon>Metazoa</taxon>
        <taxon>Chordata</taxon>
        <taxon>Craniata</taxon>
        <taxon>Vertebrata</taxon>
        <taxon>Euteleostomi</taxon>
        <taxon>Mammalia</taxon>
        <taxon>Eutheria</taxon>
        <taxon>Laurasiatheria</taxon>
        <taxon>Artiodactyla</taxon>
        <taxon>Whippomorpha</taxon>
        <taxon>Cetacea</taxon>
        <taxon>Mysticeti</taxon>
        <taxon>Eschrichtiidae</taxon>
        <taxon>Eschrichtius</taxon>
    </lineage>
</organism>
<dbReference type="Proteomes" id="UP001159641">
    <property type="component" value="Unassembled WGS sequence"/>
</dbReference>
<accession>A0AB34GDG9</accession>
<sequence>MEDENAHAWLTDGTGALIPRRHQCDGPVADDQFAVGPAPRAEIPAGGSGGGRRLTLVDESDLYNGEVALFGPPNTLYEGGYFRLILNSLLITRIHHLP</sequence>
<keyword evidence="2" id="KW-1185">Reference proteome</keyword>
<dbReference type="Gene3D" id="3.10.110.10">
    <property type="entry name" value="Ubiquitin Conjugating Enzyme"/>
    <property type="match status" value="1"/>
</dbReference>
<dbReference type="SUPFAM" id="SSF54495">
    <property type="entry name" value="UBC-like"/>
    <property type="match status" value="1"/>
</dbReference>
<evidence type="ECO:0000313" key="1">
    <source>
        <dbReference type="EMBL" id="KAJ8777749.1"/>
    </source>
</evidence>
<dbReference type="EMBL" id="JAIQCJ010002298">
    <property type="protein sequence ID" value="KAJ8777749.1"/>
    <property type="molecule type" value="Genomic_DNA"/>
</dbReference>
<protein>
    <submittedName>
        <fullName evidence="1">Uncharacterized protein</fullName>
    </submittedName>
</protein>